<reference evidence="2 3" key="1">
    <citation type="submission" date="2019-05" db="EMBL/GenBank/DDBJ databases">
        <title>Mikania micrantha, genome provides insights into the molecular mechanism of rapid growth.</title>
        <authorList>
            <person name="Liu B."/>
        </authorList>
    </citation>
    <scope>NUCLEOTIDE SEQUENCE [LARGE SCALE GENOMIC DNA]</scope>
    <source>
        <strain evidence="2">NLD-2019</strain>
        <tissue evidence="2">Leaf</tissue>
    </source>
</reference>
<dbReference type="InterPro" id="IPR003409">
    <property type="entry name" value="MORN"/>
</dbReference>
<evidence type="ECO:0000256" key="1">
    <source>
        <dbReference type="ARBA" id="ARBA00022737"/>
    </source>
</evidence>
<dbReference type="PANTHER" id="PTHR43215:SF15">
    <property type="entry name" value="PROTEIN ACCUMULATION AND REPLICATION OF CHLOROPLASTS 3, CHLOROPLASTIC"/>
    <property type="match status" value="1"/>
</dbReference>
<comment type="caution">
    <text evidence="2">The sequence shown here is derived from an EMBL/GenBank/DDBJ whole genome shotgun (WGS) entry which is preliminary data.</text>
</comment>
<protein>
    <recommendedName>
        <fullName evidence="4">Protein ACCUMULATION AND REPLICATION OF CHLOROPLASTS 3</fullName>
    </recommendedName>
</protein>
<proteinExistence type="predicted"/>
<keyword evidence="3" id="KW-1185">Reference proteome</keyword>
<dbReference type="Gene3D" id="2.20.110.10">
    <property type="entry name" value="Histone H3 K4-specific methyltransferase SET7/9 N-terminal domain"/>
    <property type="match status" value="2"/>
</dbReference>
<dbReference type="SUPFAM" id="SSF52490">
    <property type="entry name" value="Tubulin nucleotide-binding domain-like"/>
    <property type="match status" value="1"/>
</dbReference>
<dbReference type="Proteomes" id="UP000326396">
    <property type="component" value="Linkage Group LG9"/>
</dbReference>
<sequence length="949" mass="105097">MNGMDWGMEWNGRRNGKDGEIEWTLVCGSGRGLGHGLDHLSGHGLVHELSHCLCQGSRNCLSHGSGHGLGPGTGHGSRHGTGHGSIHTTRHGLGHGSNHGFRHGPGHKSGHGFRHGSGNGFEHRLDDWLDHSFKRSNENKIHTQRNENLFRLCSAVETVVTAAGASTRNFPFIFSGISMELPWTAINISRRLSSSILCPNRSFDDCYKSNRQICLRRLKLRRNSNRLRLIESSFDKHPSSCSSILDREGAVDSRVETGFVEVIGIGSRKDAVLDFCLLSPSLSPRLRFWNIIMEETSKVRLQQRLLGDDMSKTTVEGQMSMESCSKAVILVAGASYGSDLTMVHEIFEAIKLANGFIVTIILKPFRFEGQRRQNEVKDLLNKLEGFTDFCIMIDADALLEKDLVTLDEALQIANNAVLMSLNAVSILTSESNRKFLDIPHQSMKELGVKDLKKILGSYKEAKIGYGVGDDVETSIVQAVYDCPFLGPGVKDLNGTVVLILTSPAVIDSKDVHDFLGTFRQVAKWDGEIVTSVIHEPDMSPGSISTTIFTIGCIRSESSKKQGIFSRLVQRFPFIFNILGSDSQSGTTQESSSLDSTFSSQERNLEKYESLNISSMNGSVDGFHSWSLELQSILNNATDAKTLSRDHGVILQGDTEFPQATFYNESADGSQTIQRELLISRRPGYLKTEEGTSESNDSLMINLNTYKLPVGVKPSGDLKDGFNGPRVMHPEGNDVMEMKDETHFSVGVTLNESNDANLQAPMDFNSKNGVYPDVSRKNGTLSARAASMLESERESQKKWNPVVEINYRGGTYVGRCQGGLPEGKGRLSLSDGSMYDGLWRYGKRSGLGTFCFSNGDVFRGSWRDDVMHGKGWFYFHTGDRWFVNFWKGKANGEGRFYSTNGDIFFGHFKNGWRDGHFLCIDVSGSRFVEIWDEGVLVSRKQLESNDGDDG</sequence>
<dbReference type="OrthoDB" id="270720at2759"/>
<name>A0A5N6LML4_9ASTR</name>
<dbReference type="SUPFAM" id="SSF82185">
    <property type="entry name" value="Histone H3 K4-specific methyltransferase SET7/9 N-terminal domain"/>
    <property type="match status" value="1"/>
</dbReference>
<accession>A0A5N6LML4</accession>
<evidence type="ECO:0000313" key="2">
    <source>
        <dbReference type="EMBL" id="KAD2393436.1"/>
    </source>
</evidence>
<keyword evidence="1" id="KW-0677">Repeat</keyword>
<dbReference type="PANTHER" id="PTHR43215">
    <property type="entry name" value="RADIAL SPOKE HEAD 1 HOMOLOG"/>
    <property type="match status" value="1"/>
</dbReference>
<dbReference type="GO" id="GO:0010020">
    <property type="term" value="P:chloroplast fission"/>
    <property type="evidence" value="ECO:0007669"/>
    <property type="project" value="TreeGrafter"/>
</dbReference>
<dbReference type="EMBL" id="SZYD01000019">
    <property type="protein sequence ID" value="KAD2393436.1"/>
    <property type="molecule type" value="Genomic_DNA"/>
</dbReference>
<gene>
    <name evidence="2" type="ORF">E3N88_40413</name>
</gene>
<organism evidence="2 3">
    <name type="scientific">Mikania micrantha</name>
    <name type="common">bitter vine</name>
    <dbReference type="NCBI Taxonomy" id="192012"/>
    <lineage>
        <taxon>Eukaryota</taxon>
        <taxon>Viridiplantae</taxon>
        <taxon>Streptophyta</taxon>
        <taxon>Embryophyta</taxon>
        <taxon>Tracheophyta</taxon>
        <taxon>Spermatophyta</taxon>
        <taxon>Magnoliopsida</taxon>
        <taxon>eudicotyledons</taxon>
        <taxon>Gunneridae</taxon>
        <taxon>Pentapetalae</taxon>
        <taxon>asterids</taxon>
        <taxon>campanulids</taxon>
        <taxon>Asterales</taxon>
        <taxon>Asteraceae</taxon>
        <taxon>Asteroideae</taxon>
        <taxon>Heliantheae alliance</taxon>
        <taxon>Eupatorieae</taxon>
        <taxon>Mikania</taxon>
    </lineage>
</organism>
<dbReference type="Gene3D" id="3.40.50.1440">
    <property type="entry name" value="Tubulin/FtsZ, GTPase domain"/>
    <property type="match status" value="1"/>
</dbReference>
<dbReference type="InterPro" id="IPR036525">
    <property type="entry name" value="Tubulin/FtsZ_GTPase_sf"/>
</dbReference>
<dbReference type="GO" id="GO:0009707">
    <property type="term" value="C:chloroplast outer membrane"/>
    <property type="evidence" value="ECO:0007669"/>
    <property type="project" value="TreeGrafter"/>
</dbReference>
<dbReference type="GO" id="GO:0005829">
    <property type="term" value="C:cytosol"/>
    <property type="evidence" value="ECO:0007669"/>
    <property type="project" value="TreeGrafter"/>
</dbReference>
<evidence type="ECO:0008006" key="4">
    <source>
        <dbReference type="Google" id="ProtNLM"/>
    </source>
</evidence>
<dbReference type="Pfam" id="PF02493">
    <property type="entry name" value="MORN"/>
    <property type="match status" value="4"/>
</dbReference>
<evidence type="ECO:0000313" key="3">
    <source>
        <dbReference type="Proteomes" id="UP000326396"/>
    </source>
</evidence>
<dbReference type="SMART" id="SM00698">
    <property type="entry name" value="MORN"/>
    <property type="match status" value="3"/>
</dbReference>
<dbReference type="AlphaFoldDB" id="A0A5N6LML4"/>